<feature type="transmembrane region" description="Helical" evidence="13">
    <location>
        <begin position="204"/>
        <end position="227"/>
    </location>
</feature>
<keyword evidence="4 13" id="KW-0812">Transmembrane</keyword>
<feature type="transmembrane region" description="Helical" evidence="13">
    <location>
        <begin position="233"/>
        <end position="252"/>
    </location>
</feature>
<evidence type="ECO:0000256" key="2">
    <source>
        <dbReference type="ARBA" id="ARBA00006897"/>
    </source>
</evidence>
<proteinExistence type="inferred from homology"/>
<dbReference type="Proteomes" id="UP000694845">
    <property type="component" value="Unplaced"/>
</dbReference>
<evidence type="ECO:0000256" key="10">
    <source>
        <dbReference type="ARBA" id="ARBA00047280"/>
    </source>
</evidence>
<evidence type="ECO:0000313" key="15">
    <source>
        <dbReference type="Proteomes" id="UP000694845"/>
    </source>
</evidence>
<dbReference type="CTD" id="9986"/>
<feature type="transmembrane region" description="Helical" evidence="13">
    <location>
        <begin position="54"/>
        <end position="72"/>
    </location>
</feature>
<accession>A0A8B7YBK9</accession>
<keyword evidence="5" id="KW-0378">Hydrolase</keyword>
<reference evidence="16" key="1">
    <citation type="submission" date="2025-08" db="UniProtKB">
        <authorList>
            <consortium name="RefSeq"/>
        </authorList>
    </citation>
    <scope>IDENTIFICATION</scope>
</reference>
<evidence type="ECO:0000256" key="6">
    <source>
        <dbReference type="ARBA" id="ARBA00022824"/>
    </source>
</evidence>
<dbReference type="GeneID" id="110979271"/>
<evidence type="ECO:0000256" key="9">
    <source>
        <dbReference type="ARBA" id="ARBA00032607"/>
    </source>
</evidence>
<keyword evidence="7 13" id="KW-1133">Transmembrane helix</keyword>
<dbReference type="KEGG" id="aplc:110979271"/>
<dbReference type="RefSeq" id="XP_022090613.1">
    <property type="nucleotide sequence ID" value="XM_022234921.1"/>
</dbReference>
<keyword evidence="6" id="KW-0256">Endoplasmic reticulum</keyword>
<keyword evidence="8 13" id="KW-0472">Membrane</keyword>
<feature type="domain" description="CAAX prenyl protease 2/Lysostaphin resistance protein A-like" evidence="14">
    <location>
        <begin position="141"/>
        <end position="247"/>
    </location>
</feature>
<feature type="transmembrane region" description="Helical" evidence="13">
    <location>
        <begin position="92"/>
        <end position="117"/>
    </location>
</feature>
<dbReference type="EC" id="3.4.26.1" evidence="11"/>
<keyword evidence="3" id="KW-0645">Protease</keyword>
<evidence type="ECO:0000256" key="11">
    <source>
        <dbReference type="ARBA" id="ARBA00049729"/>
    </source>
</evidence>
<dbReference type="GO" id="GO:0071586">
    <property type="term" value="P:CAAX-box protein processing"/>
    <property type="evidence" value="ECO:0007669"/>
    <property type="project" value="InterPro"/>
</dbReference>
<evidence type="ECO:0000256" key="4">
    <source>
        <dbReference type="ARBA" id="ARBA00022692"/>
    </source>
</evidence>
<keyword evidence="15" id="KW-1185">Reference proteome</keyword>
<comment type="catalytic activity">
    <reaction evidence="10">
        <text>Hydrolyzes the peptide bond -P2-(S-farnesyl or geranylgeranyl)C-P1'-P2'-P3'-COOH where P1' and P2' are amino acids with aliphatic sidechains and P3' is any C-terminal residue.</text>
        <dbReference type="EC" id="3.4.26.1"/>
    </reaction>
</comment>
<evidence type="ECO:0000259" key="14">
    <source>
        <dbReference type="Pfam" id="PF02517"/>
    </source>
</evidence>
<organism evidence="15 16">
    <name type="scientific">Acanthaster planci</name>
    <name type="common">Crown-of-thorns starfish</name>
    <dbReference type="NCBI Taxonomy" id="133434"/>
    <lineage>
        <taxon>Eukaryota</taxon>
        <taxon>Metazoa</taxon>
        <taxon>Echinodermata</taxon>
        <taxon>Eleutherozoa</taxon>
        <taxon>Asterozoa</taxon>
        <taxon>Asteroidea</taxon>
        <taxon>Valvatacea</taxon>
        <taxon>Valvatida</taxon>
        <taxon>Acanthasteridae</taxon>
        <taxon>Acanthaster</taxon>
    </lineage>
</organism>
<dbReference type="PANTHER" id="PTHR13046:SF0">
    <property type="entry name" value="CAAX PRENYL PROTEASE 2"/>
    <property type="match status" value="1"/>
</dbReference>
<evidence type="ECO:0000256" key="3">
    <source>
        <dbReference type="ARBA" id="ARBA00022670"/>
    </source>
</evidence>
<feature type="transmembrane region" description="Helical" evidence="13">
    <location>
        <begin position="20"/>
        <end position="38"/>
    </location>
</feature>
<evidence type="ECO:0000313" key="16">
    <source>
        <dbReference type="RefSeq" id="XP_022090613.1"/>
    </source>
</evidence>
<dbReference type="OMA" id="HSFCNWC"/>
<dbReference type="InterPro" id="IPR039731">
    <property type="entry name" value="Rce1"/>
</dbReference>
<gene>
    <name evidence="16" type="primary">LOC110979271</name>
</gene>
<dbReference type="GO" id="GO:0004222">
    <property type="term" value="F:metalloendopeptidase activity"/>
    <property type="evidence" value="ECO:0007669"/>
    <property type="project" value="InterPro"/>
</dbReference>
<dbReference type="PANTHER" id="PTHR13046">
    <property type="entry name" value="PROTEASE U48 CAAX PRENYL PROTEASE RCE1"/>
    <property type="match status" value="1"/>
</dbReference>
<comment type="subcellular location">
    <subcellularLocation>
        <location evidence="1">Endoplasmic reticulum membrane</location>
        <topology evidence="1">Multi-pass membrane protein</topology>
    </subcellularLocation>
</comment>
<protein>
    <recommendedName>
        <fullName evidence="12">CAAX prenyl protease 2</fullName>
        <ecNumber evidence="11">3.4.26.1</ecNumber>
    </recommendedName>
    <alternativeName>
        <fullName evidence="9">Farnesylated proteins-converting enzyme 2</fullName>
    </alternativeName>
</protein>
<evidence type="ECO:0000256" key="1">
    <source>
        <dbReference type="ARBA" id="ARBA00004477"/>
    </source>
</evidence>
<evidence type="ECO:0000256" key="8">
    <source>
        <dbReference type="ARBA" id="ARBA00023136"/>
    </source>
</evidence>
<dbReference type="OrthoDB" id="271604at2759"/>
<comment type="similarity">
    <text evidence="2">Belongs to the peptidase U48 family.</text>
</comment>
<sequence>MFGSPGKDQLIFQCGSSMKAVLTCLLLAITYVGSLYIWRTNLPRDDPSTIKRRSLSAAIVTLLAPVCILTQAHQAKDVKGYTIWQHLGVRQAGLITSLSVPLLLTMVLFLGPLYMLLISDTRQLSPVVLLPREWLARSKGMAIAVRNYIVGPVTEEIVFRACMLPLLVPCLGNLRAVFVCPLFFGVAHVHHVIEGLRQGARRPFVIWVGAIFQFFYTTVFGALSAFLFLRTGHVIACIIVHIFCNFMGFPAFDEIPNHTPLQRAVICATFVVGLLLFLYLLLPLTSPERYANEMYQWS</sequence>
<evidence type="ECO:0000256" key="13">
    <source>
        <dbReference type="SAM" id="Phobius"/>
    </source>
</evidence>
<dbReference type="AlphaFoldDB" id="A0A8B7YBK9"/>
<name>A0A8B7YBK9_ACAPL</name>
<evidence type="ECO:0000256" key="7">
    <source>
        <dbReference type="ARBA" id="ARBA00022989"/>
    </source>
</evidence>
<feature type="transmembrane region" description="Helical" evidence="13">
    <location>
        <begin position="264"/>
        <end position="282"/>
    </location>
</feature>
<dbReference type="Pfam" id="PF02517">
    <property type="entry name" value="Rce1-like"/>
    <property type="match status" value="1"/>
</dbReference>
<evidence type="ECO:0000256" key="5">
    <source>
        <dbReference type="ARBA" id="ARBA00022801"/>
    </source>
</evidence>
<evidence type="ECO:0000256" key="12">
    <source>
        <dbReference type="ARBA" id="ARBA00049763"/>
    </source>
</evidence>
<dbReference type="InterPro" id="IPR003675">
    <property type="entry name" value="Rce1/LyrA-like_dom"/>
</dbReference>
<dbReference type="GO" id="GO:0005789">
    <property type="term" value="C:endoplasmic reticulum membrane"/>
    <property type="evidence" value="ECO:0007669"/>
    <property type="project" value="UniProtKB-SubCell"/>
</dbReference>